<keyword evidence="3" id="KW-0677">Repeat</keyword>
<keyword evidence="1" id="KW-0433">Leucine-rich repeat</keyword>
<dbReference type="InterPro" id="IPR055414">
    <property type="entry name" value="LRR_R13L4/SHOC2-like"/>
</dbReference>
<feature type="compositionally biased region" description="Low complexity" evidence="4">
    <location>
        <begin position="1085"/>
        <end position="1125"/>
    </location>
</feature>
<dbReference type="PANTHER" id="PTHR45712:SF22">
    <property type="entry name" value="INSULIN-LIKE GROWTH FACTOR-BINDING PROTEIN COMPLEX ACID LABILE SUBUNIT"/>
    <property type="match status" value="1"/>
</dbReference>
<keyword evidence="8" id="KW-1185">Reference proteome</keyword>
<reference evidence="7" key="1">
    <citation type="submission" date="2023-07" db="EMBL/GenBank/DDBJ databases">
        <authorList>
            <person name="Stuckert A."/>
        </authorList>
    </citation>
    <scope>NUCLEOTIDE SEQUENCE</scope>
</reference>
<feature type="region of interest" description="Disordered" evidence="4">
    <location>
        <begin position="1085"/>
        <end position="1131"/>
    </location>
</feature>
<comment type="caution">
    <text evidence="7">The sequence shown here is derived from an EMBL/GenBank/DDBJ whole genome shotgun (WGS) entry which is preliminary data.</text>
</comment>
<dbReference type="InterPro" id="IPR032675">
    <property type="entry name" value="LRR_dom_sf"/>
</dbReference>
<feature type="domain" description="PH" evidence="5">
    <location>
        <begin position="173"/>
        <end position="271"/>
    </location>
</feature>
<dbReference type="SMART" id="SM00369">
    <property type="entry name" value="LRR_TYP"/>
    <property type="match status" value="15"/>
</dbReference>
<dbReference type="EMBL" id="CAUEEQ010019275">
    <property type="protein sequence ID" value="CAJ0941761.1"/>
    <property type="molecule type" value="Genomic_DNA"/>
</dbReference>
<accession>A0ABN9LHQ4</accession>
<dbReference type="SUPFAM" id="SSF52058">
    <property type="entry name" value="L domain-like"/>
    <property type="match status" value="2"/>
</dbReference>
<dbReference type="Pfam" id="PF23598">
    <property type="entry name" value="LRR_14"/>
    <property type="match status" value="1"/>
</dbReference>
<evidence type="ECO:0000256" key="3">
    <source>
        <dbReference type="ARBA" id="ARBA00022737"/>
    </source>
</evidence>
<evidence type="ECO:0000256" key="1">
    <source>
        <dbReference type="ARBA" id="ARBA00022614"/>
    </source>
</evidence>
<evidence type="ECO:0000259" key="5">
    <source>
        <dbReference type="PROSITE" id="PS50003"/>
    </source>
</evidence>
<dbReference type="CDD" id="cd00143">
    <property type="entry name" value="PP2Cc"/>
    <property type="match status" value="1"/>
</dbReference>
<feature type="region of interest" description="Disordered" evidence="4">
    <location>
        <begin position="1152"/>
        <end position="1185"/>
    </location>
</feature>
<dbReference type="InterPro" id="IPR036457">
    <property type="entry name" value="PPM-type-like_dom_sf"/>
</dbReference>
<dbReference type="InterPro" id="IPR003591">
    <property type="entry name" value="Leu-rich_rpt_typical-subtyp"/>
</dbReference>
<dbReference type="Gene3D" id="3.60.40.10">
    <property type="entry name" value="PPM-type phosphatase domain"/>
    <property type="match status" value="1"/>
</dbReference>
<dbReference type="SUPFAM" id="SSF81606">
    <property type="entry name" value="PP2C-like"/>
    <property type="match status" value="1"/>
</dbReference>
<dbReference type="PROSITE" id="PS51450">
    <property type="entry name" value="LRR"/>
    <property type="match status" value="6"/>
</dbReference>
<dbReference type="Pfam" id="PF00481">
    <property type="entry name" value="PP2C"/>
    <property type="match status" value="1"/>
</dbReference>
<dbReference type="SMART" id="SM00364">
    <property type="entry name" value="LRR_BAC"/>
    <property type="match status" value="12"/>
</dbReference>
<dbReference type="Pfam" id="PF13855">
    <property type="entry name" value="LRR_8"/>
    <property type="match status" value="1"/>
</dbReference>
<dbReference type="Pfam" id="PF23010">
    <property type="entry name" value="RA_3"/>
    <property type="match status" value="1"/>
</dbReference>
<dbReference type="InterPro" id="IPR001611">
    <property type="entry name" value="Leu-rich_rpt"/>
</dbReference>
<evidence type="ECO:0000259" key="6">
    <source>
        <dbReference type="PROSITE" id="PS51746"/>
    </source>
</evidence>
<dbReference type="PROSITE" id="PS51746">
    <property type="entry name" value="PPM_2"/>
    <property type="match status" value="1"/>
</dbReference>
<keyword evidence="2" id="KW-0479">Metal-binding</keyword>
<dbReference type="Gene3D" id="2.30.29.30">
    <property type="entry name" value="Pleckstrin-homology domain (PH domain)/Phosphotyrosine-binding domain (PTB)"/>
    <property type="match status" value="1"/>
</dbReference>
<dbReference type="PANTHER" id="PTHR45712">
    <property type="entry name" value="AGAP008170-PA"/>
    <property type="match status" value="1"/>
</dbReference>
<dbReference type="PROSITE" id="PS50003">
    <property type="entry name" value="PH_DOMAIN"/>
    <property type="match status" value="1"/>
</dbReference>
<dbReference type="SMART" id="SM00332">
    <property type="entry name" value="PP2Cc"/>
    <property type="match status" value="1"/>
</dbReference>
<evidence type="ECO:0008006" key="9">
    <source>
        <dbReference type="Google" id="ProtNLM"/>
    </source>
</evidence>
<name>A0ABN9LHQ4_9NEOB</name>
<evidence type="ECO:0000256" key="2">
    <source>
        <dbReference type="ARBA" id="ARBA00022723"/>
    </source>
</evidence>
<organism evidence="7 8">
    <name type="scientific">Ranitomeya imitator</name>
    <name type="common">mimic poison frog</name>
    <dbReference type="NCBI Taxonomy" id="111125"/>
    <lineage>
        <taxon>Eukaryota</taxon>
        <taxon>Metazoa</taxon>
        <taxon>Chordata</taxon>
        <taxon>Craniata</taxon>
        <taxon>Vertebrata</taxon>
        <taxon>Euteleostomi</taxon>
        <taxon>Amphibia</taxon>
        <taxon>Batrachia</taxon>
        <taxon>Anura</taxon>
        <taxon>Neobatrachia</taxon>
        <taxon>Hyloidea</taxon>
        <taxon>Dendrobatidae</taxon>
        <taxon>Dendrobatinae</taxon>
        <taxon>Ranitomeya</taxon>
    </lineage>
</organism>
<dbReference type="InterPro" id="IPR055071">
    <property type="entry name" value="RA_PHLPP-like"/>
</dbReference>
<dbReference type="Gene3D" id="3.80.10.10">
    <property type="entry name" value="Ribonuclease Inhibitor"/>
    <property type="match status" value="4"/>
</dbReference>
<sequence length="1336" mass="147466">MDVQRPGPVLGPNGETGSEPNRPHTATRGAAVRVLKRNMKRSGSKNCLSQKCCLGPREKEWLREDPSRGCIYVYETDQTSAFCDLHVVLCTVDTAASDILLGEGTDGLYVQLNGDLVRRLDRQEHPLHMIYKYLSDLGFRDTTRIQEEAAHSDLSCMIRFYNEKPSSLEQLDRILLSGVYNVRKGKTQLHKWAERMVVLCGTSLIVSSVKDCQTGKMHILPLVGGKIEEVKRRPHCLAFCSAEAQAPTYHVSFDSAAEYQRWLRQATKVVSQRLSTVDLSCQSLEEIPEHLFYCQDITNLNLRHNFLQLHSAAGVTSLCRFSQLKVLNLSQNRLGDFPVQLCEIPTLSELNLSCNGLTHLPPQIGQMLSLQTLNLDGNGLTSLPEELGCLQQLSSLGLSFNDLSSIPPVFEKLCSVDRLCMAGNRVETLSLQTLSSMTHVKSLDLRMNHLTQVIGTLEGIDHVAQFDVRNNLLTSLDLRCLGNLEQLHCERNQLKELTLTLCGFSLRAIYATSNRLTSVNVYLAPSQLVSLDFSRNCLTSVPDWVCAAKKLEALDLSWNLVAELPLRVMGSPNLRKLLLGHNQLKNLPCPADCFPLESLDVQHNLLRHLPDLLFAVAVNLRFLNASANALESLPSMCSGEEAGTRLQVLYLTNNLLTDQYVPFLTIHVNLRILHMAYNQLETFPASKLNKLENLEELNLSGNRLKSIPSTVSNLKHLHTLIAHSNCISVFPEIFHLPHIQVSPPSLVDLSCNSLMEIPAPDTLPPALQELDLKGNGDLVLDHQLHDIFSHIPILKIDNKPMPNAEMSVTSMPWNHGLAEMSGQRNKLCVSSLAVSDFAEGVEALYGMFDGDRNEEVPRLLQCTMGDVLLEEVQQSNCDRTFMCHTFLVSHRKLGTAGQKLGSSALLCYIGHTAPEHSNNFSLTVANVGTCQAVLCRNGQPLVLSRMFSIEHCREDLLRIKEQKAIITEDNKVNGVTCCTRMLGCTYLHPWVLPEKPHITKLPLTVQDELLILGNKALWEHVPVAEAVQTIRHLPDPLSAAKRLCTLAQSYGCPDNVVALVVCLKIGEDTCTCEMHTLSLPSPLGLASGGAPKESPDSVTPSSSSGIASEFSSEMSVSEVSSEVGSTASDEHAVAGMDGGVILRPERRCSLHPVPSASTFQRQPSCATFSSNQSENGLDSDDDLQAEGLHTGSRVEVEVDIHCSRQHSPEPSVFQESDEDCGGISMYILHQDAINHNQTSGHDRDDLPSSSSASCLYRKKHSNGSVVPLEEILNLIEVASEAPKKKTGYFSAPSQLEPEDHFVIPPHLENEVRQQLNDLESGIEDQTNGLEEFDTAL</sequence>
<protein>
    <recommendedName>
        <fullName evidence="9">PH domain and leucine rich repeat protein phosphatase 2</fullName>
    </recommendedName>
</protein>
<feature type="compositionally biased region" description="Polar residues" evidence="4">
    <location>
        <begin position="1155"/>
        <end position="1176"/>
    </location>
</feature>
<dbReference type="InterPro" id="IPR050333">
    <property type="entry name" value="SLRP"/>
</dbReference>
<feature type="domain" description="PPM-type phosphatase" evidence="6">
    <location>
        <begin position="814"/>
        <end position="1063"/>
    </location>
</feature>
<gene>
    <name evidence="7" type="ORF">RIMI_LOCUS9336699</name>
</gene>
<dbReference type="InterPro" id="IPR001932">
    <property type="entry name" value="PPM-type_phosphatase-like_dom"/>
</dbReference>
<dbReference type="InterPro" id="IPR011993">
    <property type="entry name" value="PH-like_dom_sf"/>
</dbReference>
<evidence type="ECO:0000313" key="7">
    <source>
        <dbReference type="EMBL" id="CAJ0941761.1"/>
    </source>
</evidence>
<dbReference type="InterPro" id="IPR001849">
    <property type="entry name" value="PH_domain"/>
</dbReference>
<dbReference type="SUPFAM" id="SSF50729">
    <property type="entry name" value="PH domain-like"/>
    <property type="match status" value="1"/>
</dbReference>
<proteinExistence type="predicted"/>
<dbReference type="Proteomes" id="UP001176940">
    <property type="component" value="Unassembled WGS sequence"/>
</dbReference>
<evidence type="ECO:0000256" key="4">
    <source>
        <dbReference type="SAM" id="MobiDB-lite"/>
    </source>
</evidence>
<evidence type="ECO:0000313" key="8">
    <source>
        <dbReference type="Proteomes" id="UP001176940"/>
    </source>
</evidence>
<feature type="region of interest" description="Disordered" evidence="4">
    <location>
        <begin position="1"/>
        <end position="28"/>
    </location>
</feature>